<dbReference type="EMBL" id="CP022684">
    <property type="protein sequence ID" value="AUM13843.1"/>
    <property type="molecule type" value="Genomic_DNA"/>
</dbReference>
<accession>A0A2K9LNJ2</accession>
<keyword evidence="8" id="KW-1185">Reference proteome</keyword>
<feature type="transmembrane region" description="Helical" evidence="6">
    <location>
        <begin position="134"/>
        <end position="158"/>
    </location>
</feature>
<evidence type="ECO:0000256" key="6">
    <source>
        <dbReference type="SAM" id="Phobius"/>
    </source>
</evidence>
<keyword evidence="3 6" id="KW-0812">Transmembrane</keyword>
<feature type="transmembrane region" description="Helical" evidence="6">
    <location>
        <begin position="25"/>
        <end position="51"/>
    </location>
</feature>
<evidence type="ECO:0000256" key="1">
    <source>
        <dbReference type="ARBA" id="ARBA00004141"/>
    </source>
</evidence>
<dbReference type="PANTHER" id="PTHR31040">
    <property type="entry name" value="NURIM"/>
    <property type="match status" value="1"/>
</dbReference>
<evidence type="ECO:0000256" key="2">
    <source>
        <dbReference type="ARBA" id="ARBA00010631"/>
    </source>
</evidence>
<protein>
    <submittedName>
        <fullName evidence="7">Uncharacterized protein</fullName>
    </submittedName>
</protein>
<reference evidence="8" key="1">
    <citation type="submission" date="2017-08" db="EMBL/GenBank/DDBJ databases">
        <title>Direct submision.</title>
        <authorList>
            <person name="Kim S.-J."/>
            <person name="Rhee S.-K."/>
        </authorList>
    </citation>
    <scope>NUCLEOTIDE SEQUENCE [LARGE SCALE GENOMIC DNA]</scope>
    <source>
        <strain evidence="8">GI5</strain>
    </source>
</reference>
<dbReference type="Proteomes" id="UP000235116">
    <property type="component" value="Chromosome"/>
</dbReference>
<evidence type="ECO:0000313" key="8">
    <source>
        <dbReference type="Proteomes" id="UP000235116"/>
    </source>
</evidence>
<dbReference type="GO" id="GO:0016020">
    <property type="term" value="C:membrane"/>
    <property type="evidence" value="ECO:0007669"/>
    <property type="project" value="UniProtKB-SubCell"/>
</dbReference>
<dbReference type="KEGG" id="kak:Kalk_16030"/>
<dbReference type="InterPro" id="IPR033580">
    <property type="entry name" value="Nurim-like"/>
</dbReference>
<proteinExistence type="inferred from homology"/>
<name>A0A2K9LNJ2_9GAMM</name>
<feature type="transmembrane region" description="Helical" evidence="6">
    <location>
        <begin position="63"/>
        <end position="84"/>
    </location>
</feature>
<dbReference type="RefSeq" id="WP_101895218.1">
    <property type="nucleotide sequence ID" value="NZ_CP022684.1"/>
</dbReference>
<dbReference type="AlphaFoldDB" id="A0A2K9LNJ2"/>
<dbReference type="OrthoDB" id="9789029at2"/>
<evidence type="ECO:0000256" key="5">
    <source>
        <dbReference type="ARBA" id="ARBA00023136"/>
    </source>
</evidence>
<sequence length="258" mass="29505">MTVYQHTNHMNPANGVLGSSQKAALILYSTISYLIGFSGLMAVILSMAGIIPMASWVTLTTHSTAAVIINGLLVCLFGLQHSIMARPFFKRAFNAWFTPASERSTYVWSSGVTLMIILALWQPVEGTLWQAQSLLSQVALWSLFALGWGYLFAATFSINHWDLFGLRQMWFAINDREYVSPEFKENWMYRYSRHPIMLGALIGMWCVPEMTASKFVLTAFLTLYVFVGVSFEEKDLIREFGQRYLEYKQRVGMFFTFR</sequence>
<keyword evidence="5 6" id="KW-0472">Membrane</keyword>
<gene>
    <name evidence="7" type="ORF">Kalk_16030</name>
</gene>
<dbReference type="Gene3D" id="1.20.120.1630">
    <property type="match status" value="1"/>
</dbReference>
<comment type="similarity">
    <text evidence="2">Belongs to the nurim family.</text>
</comment>
<keyword evidence="4 6" id="KW-1133">Transmembrane helix</keyword>
<feature type="transmembrane region" description="Helical" evidence="6">
    <location>
        <begin position="105"/>
        <end position="122"/>
    </location>
</feature>
<evidence type="ECO:0000313" key="7">
    <source>
        <dbReference type="EMBL" id="AUM13843.1"/>
    </source>
</evidence>
<organism evidence="7 8">
    <name type="scientific">Ketobacter alkanivorans</name>
    <dbReference type="NCBI Taxonomy" id="1917421"/>
    <lineage>
        <taxon>Bacteria</taxon>
        <taxon>Pseudomonadati</taxon>
        <taxon>Pseudomonadota</taxon>
        <taxon>Gammaproteobacteria</taxon>
        <taxon>Pseudomonadales</taxon>
        <taxon>Ketobacteraceae</taxon>
        <taxon>Ketobacter</taxon>
    </lineage>
</organism>
<dbReference type="PANTHER" id="PTHR31040:SF1">
    <property type="entry name" value="NURIM"/>
    <property type="match status" value="1"/>
</dbReference>
<evidence type="ECO:0000256" key="3">
    <source>
        <dbReference type="ARBA" id="ARBA00022692"/>
    </source>
</evidence>
<comment type="subcellular location">
    <subcellularLocation>
        <location evidence="1">Membrane</location>
        <topology evidence="1">Multi-pass membrane protein</topology>
    </subcellularLocation>
</comment>
<evidence type="ECO:0000256" key="4">
    <source>
        <dbReference type="ARBA" id="ARBA00022989"/>
    </source>
</evidence>